<dbReference type="GO" id="GO:0015020">
    <property type="term" value="F:glucuronosyltransferase activity"/>
    <property type="evidence" value="ECO:0007669"/>
    <property type="project" value="UniProtKB-EC"/>
</dbReference>
<sequence length="97" mass="10969">FLLIATFEAANSYKILVYNSKFGHSHSNYLGQIADILVEAGHNVTSLIPIMDSAVRDCTEKSHKIYVQPDPELKEFYDNVDSNQDVNFFEMNTANPI</sequence>
<evidence type="ECO:0000313" key="5">
    <source>
        <dbReference type="EMBL" id="GMT15963.1"/>
    </source>
</evidence>
<evidence type="ECO:0000256" key="2">
    <source>
        <dbReference type="ARBA" id="ARBA00012544"/>
    </source>
</evidence>
<keyword evidence="7" id="KW-1185">Reference proteome</keyword>
<keyword evidence="3" id="KW-0328">Glycosyltransferase</keyword>
<protein>
    <recommendedName>
        <fullName evidence="2">glucuronosyltransferase</fullName>
        <ecNumber evidence="2">2.4.1.17</ecNumber>
    </recommendedName>
</protein>
<accession>A0AAV5V9R1</accession>
<dbReference type="EMBL" id="BTSY01000002">
    <property type="protein sequence ID" value="GMT15963.1"/>
    <property type="molecule type" value="Genomic_DNA"/>
</dbReference>
<dbReference type="PANTHER" id="PTHR48043">
    <property type="entry name" value="EG:EG0003.4 PROTEIN-RELATED"/>
    <property type="match status" value="1"/>
</dbReference>
<dbReference type="SUPFAM" id="SSF53756">
    <property type="entry name" value="UDP-Glycosyltransferase/glycogen phosphorylase"/>
    <property type="match status" value="1"/>
</dbReference>
<dbReference type="Proteomes" id="UP001432322">
    <property type="component" value="Unassembled WGS sequence"/>
</dbReference>
<gene>
    <name evidence="6" type="ORF">PFISCL1PPCAC_28367</name>
    <name evidence="5" type="ORF">PFISCL1PPCAC_7260</name>
</gene>
<feature type="non-terminal residue" evidence="5">
    <location>
        <position position="1"/>
    </location>
</feature>
<organism evidence="5 7">
    <name type="scientific">Pristionchus fissidentatus</name>
    <dbReference type="NCBI Taxonomy" id="1538716"/>
    <lineage>
        <taxon>Eukaryota</taxon>
        <taxon>Metazoa</taxon>
        <taxon>Ecdysozoa</taxon>
        <taxon>Nematoda</taxon>
        <taxon>Chromadorea</taxon>
        <taxon>Rhabditida</taxon>
        <taxon>Rhabditina</taxon>
        <taxon>Diplogasteromorpha</taxon>
        <taxon>Diplogasteroidea</taxon>
        <taxon>Neodiplogasteridae</taxon>
        <taxon>Pristionchus</taxon>
    </lineage>
</organism>
<keyword evidence="4" id="KW-0808">Transferase</keyword>
<feature type="non-terminal residue" evidence="5">
    <location>
        <position position="97"/>
    </location>
</feature>
<evidence type="ECO:0000256" key="3">
    <source>
        <dbReference type="ARBA" id="ARBA00022676"/>
    </source>
</evidence>
<dbReference type="AlphaFoldDB" id="A0AAV5V9R1"/>
<name>A0AAV5V9R1_9BILA</name>
<evidence type="ECO:0000313" key="7">
    <source>
        <dbReference type="Proteomes" id="UP001432322"/>
    </source>
</evidence>
<evidence type="ECO:0000256" key="1">
    <source>
        <dbReference type="ARBA" id="ARBA00009995"/>
    </source>
</evidence>
<reference evidence="5" key="1">
    <citation type="submission" date="2023-10" db="EMBL/GenBank/DDBJ databases">
        <title>Genome assembly of Pristionchus species.</title>
        <authorList>
            <person name="Yoshida K."/>
            <person name="Sommer R.J."/>
        </authorList>
    </citation>
    <scope>NUCLEOTIDE SEQUENCE</scope>
    <source>
        <strain evidence="5">RS5133</strain>
    </source>
</reference>
<dbReference type="EMBL" id="BTSY01000033">
    <property type="protein sequence ID" value="GMT37070.1"/>
    <property type="molecule type" value="Genomic_DNA"/>
</dbReference>
<evidence type="ECO:0000256" key="4">
    <source>
        <dbReference type="ARBA" id="ARBA00022679"/>
    </source>
</evidence>
<proteinExistence type="inferred from homology"/>
<dbReference type="PANTHER" id="PTHR48043:SF23">
    <property type="entry name" value="UDP-GLUCURONOSYLTRANSFERASE"/>
    <property type="match status" value="1"/>
</dbReference>
<comment type="similarity">
    <text evidence="1">Belongs to the UDP-glycosyltransferase family.</text>
</comment>
<comment type="caution">
    <text evidence="5">The sequence shown here is derived from an EMBL/GenBank/DDBJ whole genome shotgun (WGS) entry which is preliminary data.</text>
</comment>
<evidence type="ECO:0000313" key="6">
    <source>
        <dbReference type="EMBL" id="GMT37070.1"/>
    </source>
</evidence>
<dbReference type="EC" id="2.4.1.17" evidence="2"/>
<dbReference type="InterPro" id="IPR050271">
    <property type="entry name" value="UDP-glycosyltransferase"/>
</dbReference>